<dbReference type="InterPro" id="IPR022488">
    <property type="entry name" value="PPK2-related"/>
</dbReference>
<dbReference type="Pfam" id="PF03976">
    <property type="entry name" value="PPK2"/>
    <property type="match status" value="1"/>
</dbReference>
<dbReference type="PIRSF" id="PIRSF028756">
    <property type="entry name" value="PPK2_prd"/>
    <property type="match status" value="1"/>
</dbReference>
<evidence type="ECO:0000313" key="5">
    <source>
        <dbReference type="Proteomes" id="UP000182977"/>
    </source>
</evidence>
<evidence type="ECO:0000259" key="3">
    <source>
        <dbReference type="Pfam" id="PF03976"/>
    </source>
</evidence>
<dbReference type="GO" id="GO:0008976">
    <property type="term" value="F:polyphosphate kinase activity"/>
    <property type="evidence" value="ECO:0007669"/>
    <property type="project" value="InterPro"/>
</dbReference>
<dbReference type="AlphaFoldDB" id="A0A1H2KZ33"/>
<dbReference type="NCBIfam" id="TIGR03709">
    <property type="entry name" value="PPK2_rel_1"/>
    <property type="match status" value="1"/>
</dbReference>
<dbReference type="GO" id="GO:0006797">
    <property type="term" value="P:polyphosphate metabolic process"/>
    <property type="evidence" value="ECO:0007669"/>
    <property type="project" value="InterPro"/>
</dbReference>
<dbReference type="Gene3D" id="3.40.50.300">
    <property type="entry name" value="P-loop containing nucleotide triphosphate hydrolases"/>
    <property type="match status" value="1"/>
</dbReference>
<reference evidence="5" key="1">
    <citation type="submission" date="2016-10" db="EMBL/GenBank/DDBJ databases">
        <authorList>
            <person name="Varghese N."/>
            <person name="Submissions S."/>
        </authorList>
    </citation>
    <scope>NUCLEOTIDE SEQUENCE [LARGE SCALE GENOMIC DNA]</scope>
    <source>
        <strain evidence="5">DSM 45079</strain>
    </source>
</reference>
<gene>
    <name evidence="4" type="ORF">SAMN04488563_4664</name>
</gene>
<evidence type="ECO:0000256" key="1">
    <source>
        <dbReference type="ARBA" id="ARBA00022679"/>
    </source>
</evidence>
<dbReference type="SUPFAM" id="SSF52540">
    <property type="entry name" value="P-loop containing nucleoside triphosphate hydrolases"/>
    <property type="match status" value="1"/>
</dbReference>
<dbReference type="PANTHER" id="PTHR34383:SF3">
    <property type="entry name" value="POLYPHOSPHATE:AMP PHOSPHOTRANSFERASE"/>
    <property type="match status" value="1"/>
</dbReference>
<dbReference type="InterPro" id="IPR016898">
    <property type="entry name" value="Polyphosphate_phosphotransfera"/>
</dbReference>
<feature type="domain" description="Polyphosphate kinase-2-related" evidence="3">
    <location>
        <begin position="34"/>
        <end position="257"/>
    </location>
</feature>
<accession>A0A1H2KZ33</accession>
<keyword evidence="5" id="KW-1185">Reference proteome</keyword>
<sequence length="280" mass="31298">MSQPTWSSLLRLPPGPVDLASLDTRATPGFDGKKADGQAALQELGPVISDLQERLFAAGRAGGDQRLLLVVQGMDTSGKGGTMRHAVGLMDPQGVSIRAFKAPTPTERRRGFLWRIRQALPEPGQIGVFDRSHYEDVLAARVRKLVRPAVVESRYEAINDFERELAGSGCVVVKVMLHISADEQRARLAERLDDPAKYWKYNPSDIDDRKLWPDFQRAYEIALERCNTDAAPWHVVPADRKWYRNLAVTQLLIEHLAPLKLDWPPADFDVEAEKARLAAS</sequence>
<proteinExistence type="predicted"/>
<name>A0A1H2KZ33_9ACTN</name>
<dbReference type="Proteomes" id="UP000182977">
    <property type="component" value="Chromosome I"/>
</dbReference>
<dbReference type="PANTHER" id="PTHR34383">
    <property type="entry name" value="POLYPHOSPHATE:AMP PHOSPHOTRANSFERASE-RELATED"/>
    <property type="match status" value="1"/>
</dbReference>
<dbReference type="InterPro" id="IPR027417">
    <property type="entry name" value="P-loop_NTPase"/>
</dbReference>
<dbReference type="OrthoDB" id="9775224at2"/>
<dbReference type="EMBL" id="LT629791">
    <property type="protein sequence ID" value="SDU74047.1"/>
    <property type="molecule type" value="Genomic_DNA"/>
</dbReference>
<keyword evidence="1 4" id="KW-0808">Transferase</keyword>
<evidence type="ECO:0000256" key="2">
    <source>
        <dbReference type="ARBA" id="ARBA00022777"/>
    </source>
</evidence>
<evidence type="ECO:0000313" key="4">
    <source>
        <dbReference type="EMBL" id="SDU74047.1"/>
    </source>
</evidence>
<dbReference type="STRING" id="419479.SAMN04488563_4664"/>
<dbReference type="RefSeq" id="WP_046770047.1">
    <property type="nucleotide sequence ID" value="NZ_LBMC01000018.1"/>
</dbReference>
<dbReference type="InterPro" id="IPR022300">
    <property type="entry name" value="PPK2-rel_1"/>
</dbReference>
<organism evidence="4 5">
    <name type="scientific">Jiangella alkaliphila</name>
    <dbReference type="NCBI Taxonomy" id="419479"/>
    <lineage>
        <taxon>Bacteria</taxon>
        <taxon>Bacillati</taxon>
        <taxon>Actinomycetota</taxon>
        <taxon>Actinomycetes</taxon>
        <taxon>Jiangellales</taxon>
        <taxon>Jiangellaceae</taxon>
        <taxon>Jiangella</taxon>
    </lineage>
</organism>
<protein>
    <submittedName>
        <fullName evidence="4">Polyphosphate:nucleotide phosphotransferase, PPK2 family</fullName>
    </submittedName>
</protein>
<keyword evidence="2" id="KW-0418">Kinase</keyword>